<accession>A0ACC1HXY3</accession>
<evidence type="ECO:0000313" key="1">
    <source>
        <dbReference type="EMBL" id="KAJ1679988.1"/>
    </source>
</evidence>
<dbReference type="Proteomes" id="UP001145114">
    <property type="component" value="Unassembled WGS sequence"/>
</dbReference>
<comment type="caution">
    <text evidence="1">The sequence shown here is derived from an EMBL/GenBank/DDBJ whole genome shotgun (WGS) entry which is preliminary data.</text>
</comment>
<sequence>MGGHARKDKHGKASQRPRASEEDLIDCESRSSGHPRRSLSFKSSSSSTTSTISLSSKEKRALSHDELPPSYYSTVGGNSGTSQVHPTSSSINDSADVGPAPAYMESKSKYSDWTANYTDPPTDMPRYPEYAGALSDKEQSTTIQLETDPDSKDQSKVVVRVVLIGAGIFGKAPVAEAGDSLLTIKAVRVLVPRTIAESHPGIEIKVSNTDLYLYSSSPGEVVVPKIKFNSKNGRTFISSIRTGYLVGGMMHSRTWVADVNTDTLEFSGSLRTADFLRTRTQRGSFSLNVGLLNVRDSVINLATFNLSSGALRLDNLQSHILNARTHAGGIRGRVVFGVELLMRTSYAGIRLKATPKDPDGPYVVKLKTYDAVVRMDFGAEFKGILKKSGSGFDIKYWFPYNAEKPGPVKLGNIFNRRYQYGDKANEQSISLKSIRRHHGGS</sequence>
<protein>
    <submittedName>
        <fullName evidence="1">Uncharacterized protein</fullName>
    </submittedName>
</protein>
<proteinExistence type="predicted"/>
<dbReference type="EMBL" id="JAMZIH010000087">
    <property type="protein sequence ID" value="KAJ1679988.1"/>
    <property type="molecule type" value="Genomic_DNA"/>
</dbReference>
<keyword evidence="2" id="KW-1185">Reference proteome</keyword>
<gene>
    <name evidence="1" type="ORF">EV182_000917</name>
</gene>
<organism evidence="1 2">
    <name type="scientific">Spiromyces aspiralis</name>
    <dbReference type="NCBI Taxonomy" id="68401"/>
    <lineage>
        <taxon>Eukaryota</taxon>
        <taxon>Fungi</taxon>
        <taxon>Fungi incertae sedis</taxon>
        <taxon>Zoopagomycota</taxon>
        <taxon>Kickxellomycotina</taxon>
        <taxon>Kickxellomycetes</taxon>
        <taxon>Kickxellales</taxon>
        <taxon>Kickxellaceae</taxon>
        <taxon>Spiromyces</taxon>
    </lineage>
</organism>
<evidence type="ECO:0000313" key="2">
    <source>
        <dbReference type="Proteomes" id="UP001145114"/>
    </source>
</evidence>
<name>A0ACC1HXY3_9FUNG</name>
<reference evidence="1" key="1">
    <citation type="submission" date="2022-06" db="EMBL/GenBank/DDBJ databases">
        <title>Phylogenomic reconstructions and comparative analyses of Kickxellomycotina fungi.</title>
        <authorList>
            <person name="Reynolds N.K."/>
            <person name="Stajich J.E."/>
            <person name="Barry K."/>
            <person name="Grigoriev I.V."/>
            <person name="Crous P."/>
            <person name="Smith M.E."/>
        </authorList>
    </citation>
    <scope>NUCLEOTIDE SEQUENCE</scope>
    <source>
        <strain evidence="1">RSA 2271</strain>
    </source>
</reference>